<protein>
    <submittedName>
        <fullName evidence="2">Uncharacterized protein</fullName>
    </submittedName>
</protein>
<comment type="caution">
    <text evidence="2">The sequence shown here is derived from an EMBL/GenBank/DDBJ whole genome shotgun (WGS) entry which is preliminary data.</text>
</comment>
<feature type="compositionally biased region" description="Pro residues" evidence="1">
    <location>
        <begin position="471"/>
        <end position="482"/>
    </location>
</feature>
<feature type="compositionally biased region" description="Basic and acidic residues" evidence="1">
    <location>
        <begin position="972"/>
        <end position="981"/>
    </location>
</feature>
<proteinExistence type="predicted"/>
<dbReference type="Proteomes" id="UP001152024">
    <property type="component" value="Unassembled WGS sequence"/>
</dbReference>
<gene>
    <name evidence="2" type="ORF">NW768_008874</name>
</gene>
<feature type="compositionally biased region" description="Basic and acidic residues" evidence="1">
    <location>
        <begin position="525"/>
        <end position="539"/>
    </location>
</feature>
<keyword evidence="3" id="KW-1185">Reference proteome</keyword>
<accession>A0ABQ8R5L7</accession>
<feature type="compositionally biased region" description="Polar residues" evidence="1">
    <location>
        <begin position="91"/>
        <end position="103"/>
    </location>
</feature>
<feature type="region of interest" description="Disordered" evidence="1">
    <location>
        <begin position="308"/>
        <end position="382"/>
    </location>
</feature>
<organism evidence="2 3">
    <name type="scientific">Fusarium equiseti</name>
    <name type="common">Fusarium scirpi</name>
    <dbReference type="NCBI Taxonomy" id="61235"/>
    <lineage>
        <taxon>Eukaryota</taxon>
        <taxon>Fungi</taxon>
        <taxon>Dikarya</taxon>
        <taxon>Ascomycota</taxon>
        <taxon>Pezizomycotina</taxon>
        <taxon>Sordariomycetes</taxon>
        <taxon>Hypocreomycetidae</taxon>
        <taxon>Hypocreales</taxon>
        <taxon>Nectriaceae</taxon>
        <taxon>Fusarium</taxon>
        <taxon>Fusarium incarnatum-equiseti species complex</taxon>
    </lineage>
</organism>
<feature type="region of interest" description="Disordered" evidence="1">
    <location>
        <begin position="577"/>
        <end position="629"/>
    </location>
</feature>
<evidence type="ECO:0000313" key="2">
    <source>
        <dbReference type="EMBL" id="KAJ4127246.1"/>
    </source>
</evidence>
<sequence length="1031" mass="111109">MSKYQPNLAGSAQALPLSFPQQNTSAPYQASSTLMGQVGYFPHYTNQHEFSAGLNTSVAEEITQINSQRQKMGNSLSASYNTNAAASTPVVVSSRQFSPTQQAYKPHSPPSPPEIANSDPQNLLLNQASMDMIQPFMASSQVQGMQTPFAYPSNHMGANGMLMMGGIQTGSMGMQSPSMSYVQNQYANNSMAGYPSGSMYGQNQPQSIANSQAFLGASGMYGANIMQNMQSSCMIGVQPSFQNNVQQAQGFHQHTSSTLRPTATPFTPSQGNLAEQQMASPADTQFQGQGLVCGSLAALQHAPITRNVGMHQTPQATQVSPTSHPIMPHSPRGQCSMGKPIRKQSPKRGHATQPGQNTSKRRCKPSDNTVLTKSNNQFKTDSPMARVQIAMRRVAYGKALPQGVKQVDMTAKPKPDIPIADYLSQPKQLPGSPLSLTVQQPTSPAKIVQSRTPSIELISSQLTSRHRALTPPTPPPAQPLPTSPAQHSANTKEKADKYPLSDKEKTIRDAEARNAPIPPSQRRLVRYERDDPRLQRDSDGEPITPEADMYNVYFVAPPTEISMDTINELVANFRREKEQKQASDAAGNSGNSKTKAAKTKSKPVLTPTPTPRAKKGRQNKGVRKVTAESAEKITVSNRSKAATTVSTVSASLSAPAALLTSPITACHDKNDNVIANQLSLDNIAKVKGQPISTAEVTVTVPASFDFVGSHQTTFGAGSVAQSVPVDEFDVQQSFTQDVPSSDEHKKQPDVLLGQQSPALQPSAQPLIQPSETVSTSGPLKANAEQPLNAVSEVSETSSEDLFLLLAPVQQFNESFVHQPIEWDVLPAHESPATNPTSIEPGSYFEDLHNGICESPDTNLPWFLQTMPPPSLKDPSADTKDISPSLDLGLSPGLPSVSNSDPEYKHATGHDISVMTVEIPNAPSMRLEDMPYSPVRSTAPPLAGFYNPPSNPEFKPRDPFNTVLDDGNATIGKDTEKKKLEDTADVATRSTNKRKMNEVTVTAPNKKPRPIAPPPKLVLPQCEVRHSPAVEQ</sequence>
<feature type="compositionally biased region" description="Basic and acidic residues" evidence="1">
    <location>
        <begin position="490"/>
        <end position="512"/>
    </location>
</feature>
<evidence type="ECO:0000256" key="1">
    <source>
        <dbReference type="SAM" id="MobiDB-lite"/>
    </source>
</evidence>
<feature type="compositionally biased region" description="Polar residues" evidence="1">
    <location>
        <begin position="434"/>
        <end position="463"/>
    </location>
</feature>
<dbReference type="EMBL" id="JAOQBH010000013">
    <property type="protein sequence ID" value="KAJ4127246.1"/>
    <property type="molecule type" value="Genomic_DNA"/>
</dbReference>
<feature type="compositionally biased region" description="Polar residues" evidence="1">
    <location>
        <begin position="310"/>
        <end position="323"/>
    </location>
</feature>
<feature type="region of interest" description="Disordered" evidence="1">
    <location>
        <begin position="91"/>
        <end position="118"/>
    </location>
</feature>
<feature type="compositionally biased region" description="Basic residues" evidence="1">
    <location>
        <begin position="340"/>
        <end position="350"/>
    </location>
</feature>
<reference evidence="2" key="1">
    <citation type="submission" date="2022-09" db="EMBL/GenBank/DDBJ databases">
        <title>Fusarium specimens isolated from Avocado Roots.</title>
        <authorList>
            <person name="Stajich J."/>
            <person name="Roper C."/>
            <person name="Heimlech-Rivalta G."/>
        </authorList>
    </citation>
    <scope>NUCLEOTIDE SEQUENCE</scope>
    <source>
        <strain evidence="2">CF00095</strain>
    </source>
</reference>
<name>A0ABQ8R5L7_FUSEQ</name>
<feature type="region of interest" description="Disordered" evidence="1">
    <location>
        <begin position="967"/>
        <end position="1016"/>
    </location>
</feature>
<evidence type="ECO:0000313" key="3">
    <source>
        <dbReference type="Proteomes" id="UP001152024"/>
    </source>
</evidence>
<feature type="compositionally biased region" description="Polar residues" evidence="1">
    <location>
        <begin position="366"/>
        <end position="380"/>
    </location>
</feature>
<feature type="region of interest" description="Disordered" evidence="1">
    <location>
        <begin position="418"/>
        <end position="545"/>
    </location>
</feature>
<feature type="compositionally biased region" description="Basic residues" evidence="1">
    <location>
        <begin position="612"/>
        <end position="623"/>
    </location>
</feature>